<gene>
    <name evidence="1" type="ORF">HPB48_019218</name>
</gene>
<accession>A0A9J6GBT6</accession>
<dbReference type="VEuPathDB" id="VectorBase:HLOH_058436"/>
<dbReference type="AlphaFoldDB" id="A0A9J6GBT6"/>
<reference evidence="1 2" key="1">
    <citation type="journal article" date="2020" name="Cell">
        <title>Large-Scale Comparative Analyses of Tick Genomes Elucidate Their Genetic Diversity and Vector Capacities.</title>
        <authorList>
            <consortium name="Tick Genome and Microbiome Consortium (TIGMIC)"/>
            <person name="Jia N."/>
            <person name="Wang J."/>
            <person name="Shi W."/>
            <person name="Du L."/>
            <person name="Sun Y."/>
            <person name="Zhan W."/>
            <person name="Jiang J.F."/>
            <person name="Wang Q."/>
            <person name="Zhang B."/>
            <person name="Ji P."/>
            <person name="Bell-Sakyi L."/>
            <person name="Cui X.M."/>
            <person name="Yuan T.T."/>
            <person name="Jiang B.G."/>
            <person name="Yang W.F."/>
            <person name="Lam T.T."/>
            <person name="Chang Q.C."/>
            <person name="Ding S.J."/>
            <person name="Wang X.J."/>
            <person name="Zhu J.G."/>
            <person name="Ruan X.D."/>
            <person name="Zhao L."/>
            <person name="Wei J.T."/>
            <person name="Ye R.Z."/>
            <person name="Que T.C."/>
            <person name="Du C.H."/>
            <person name="Zhou Y.H."/>
            <person name="Cheng J.X."/>
            <person name="Dai P.F."/>
            <person name="Guo W.B."/>
            <person name="Han X.H."/>
            <person name="Huang E.J."/>
            <person name="Li L.F."/>
            <person name="Wei W."/>
            <person name="Gao Y.C."/>
            <person name="Liu J.Z."/>
            <person name="Shao H.Z."/>
            <person name="Wang X."/>
            <person name="Wang C.C."/>
            <person name="Yang T.C."/>
            <person name="Huo Q.B."/>
            <person name="Li W."/>
            <person name="Chen H.Y."/>
            <person name="Chen S.E."/>
            <person name="Zhou L.G."/>
            <person name="Ni X.B."/>
            <person name="Tian J.H."/>
            <person name="Sheng Y."/>
            <person name="Liu T."/>
            <person name="Pan Y.S."/>
            <person name="Xia L.Y."/>
            <person name="Li J."/>
            <person name="Zhao F."/>
            <person name="Cao W.C."/>
        </authorList>
    </citation>
    <scope>NUCLEOTIDE SEQUENCE [LARGE SCALE GENOMIC DNA]</scope>
    <source>
        <strain evidence="1">HaeL-2018</strain>
    </source>
</reference>
<proteinExistence type="predicted"/>
<dbReference type="EMBL" id="JABSTR010000005">
    <property type="protein sequence ID" value="KAH9372201.1"/>
    <property type="molecule type" value="Genomic_DNA"/>
</dbReference>
<keyword evidence="2" id="KW-1185">Reference proteome</keyword>
<organism evidence="1 2">
    <name type="scientific">Haemaphysalis longicornis</name>
    <name type="common">Bush tick</name>
    <dbReference type="NCBI Taxonomy" id="44386"/>
    <lineage>
        <taxon>Eukaryota</taxon>
        <taxon>Metazoa</taxon>
        <taxon>Ecdysozoa</taxon>
        <taxon>Arthropoda</taxon>
        <taxon>Chelicerata</taxon>
        <taxon>Arachnida</taxon>
        <taxon>Acari</taxon>
        <taxon>Parasitiformes</taxon>
        <taxon>Ixodida</taxon>
        <taxon>Ixodoidea</taxon>
        <taxon>Ixodidae</taxon>
        <taxon>Haemaphysalinae</taxon>
        <taxon>Haemaphysalis</taxon>
    </lineage>
</organism>
<comment type="caution">
    <text evidence="1">The sequence shown here is derived from an EMBL/GenBank/DDBJ whole genome shotgun (WGS) entry which is preliminary data.</text>
</comment>
<dbReference type="OrthoDB" id="6525608at2759"/>
<name>A0A9J6GBT6_HAELO</name>
<evidence type="ECO:0000313" key="2">
    <source>
        <dbReference type="Proteomes" id="UP000821853"/>
    </source>
</evidence>
<protein>
    <submittedName>
        <fullName evidence="1">Uncharacterized protein</fullName>
    </submittedName>
</protein>
<dbReference type="Proteomes" id="UP000821853">
    <property type="component" value="Chromosome 3"/>
</dbReference>
<evidence type="ECO:0000313" key="1">
    <source>
        <dbReference type="EMBL" id="KAH9372201.1"/>
    </source>
</evidence>
<sequence length="85" mass="10061">MEDSFTHCFSLNMIKADSVMVLISSLAKNELNYVGCDTHSKELTNNVIKFYALTRLYFLVQAENKARQGKRQRMRYLKLRRRELL</sequence>